<dbReference type="AlphaFoldDB" id="A0A1F6C377"/>
<dbReference type="PIRSF" id="PIRSF006816">
    <property type="entry name" value="Cyc3_hyd_g"/>
    <property type="match status" value="1"/>
</dbReference>
<dbReference type="PRINTS" id="PR00371">
    <property type="entry name" value="FPNCR"/>
</dbReference>
<feature type="binding site" evidence="10">
    <location>
        <position position="240"/>
    </location>
    <ligand>
        <name>[2Fe-2S] cluster</name>
        <dbReference type="ChEBI" id="CHEBI:190135"/>
    </ligand>
</feature>
<dbReference type="STRING" id="1798473.A3G50_02855"/>
<gene>
    <name evidence="12" type="ORF">A3G50_02855</name>
</gene>
<evidence type="ECO:0000256" key="2">
    <source>
        <dbReference type="ARBA" id="ARBA00022630"/>
    </source>
</evidence>
<dbReference type="InterPro" id="IPR037117">
    <property type="entry name" value="Dihydroorotate_DH_ele_sf"/>
</dbReference>
<accession>A0A1F6C377</accession>
<dbReference type="Proteomes" id="UP000176633">
    <property type="component" value="Unassembled WGS sequence"/>
</dbReference>
<dbReference type="Pfam" id="PF00970">
    <property type="entry name" value="FAD_binding_6"/>
    <property type="match status" value="1"/>
</dbReference>
<evidence type="ECO:0000256" key="10">
    <source>
        <dbReference type="PIRSR" id="PIRSR006816-2"/>
    </source>
</evidence>
<evidence type="ECO:0000256" key="3">
    <source>
        <dbReference type="ARBA" id="ARBA00022714"/>
    </source>
</evidence>
<dbReference type="InterPro" id="IPR039261">
    <property type="entry name" value="FNR_nucleotide-bd"/>
</dbReference>
<evidence type="ECO:0000313" key="12">
    <source>
        <dbReference type="EMBL" id="OGG43492.1"/>
    </source>
</evidence>
<comment type="caution">
    <text evidence="12">The sequence shown here is derived from an EMBL/GenBank/DDBJ whole genome shotgun (WGS) entry which is preliminary data.</text>
</comment>
<evidence type="ECO:0000256" key="1">
    <source>
        <dbReference type="ARBA" id="ARBA00022448"/>
    </source>
</evidence>
<keyword evidence="5" id="KW-0274">FAD</keyword>
<dbReference type="InterPro" id="IPR001433">
    <property type="entry name" value="OxRdtase_FAD/NAD-bd"/>
</dbReference>
<dbReference type="InterPro" id="IPR008333">
    <property type="entry name" value="Cbr1-like_FAD-bd_dom"/>
</dbReference>
<protein>
    <recommendedName>
        <fullName evidence="11">FAD-binding FR-type domain-containing protein</fullName>
    </recommendedName>
</protein>
<comment type="cofactor">
    <cofactor evidence="10">
        <name>[2Fe-2S] cluster</name>
        <dbReference type="ChEBI" id="CHEBI:190135"/>
    </cofactor>
    <text evidence="10">Binds 1 [2Fe-2S] cluster per subunit.</text>
</comment>
<evidence type="ECO:0000256" key="7">
    <source>
        <dbReference type="ARBA" id="ARBA00023004"/>
    </source>
</evidence>
<evidence type="ECO:0000256" key="5">
    <source>
        <dbReference type="ARBA" id="ARBA00022827"/>
    </source>
</evidence>
<dbReference type="Gene3D" id="3.40.50.80">
    <property type="entry name" value="Nucleotide-binding domain of ferredoxin-NADP reductase (FNR) module"/>
    <property type="match status" value="1"/>
</dbReference>
<dbReference type="GO" id="GO:0046872">
    <property type="term" value="F:metal ion binding"/>
    <property type="evidence" value="ECO:0007669"/>
    <property type="project" value="UniProtKB-KW"/>
</dbReference>
<feature type="binding site" evidence="10">
    <location>
        <position position="248"/>
    </location>
    <ligand>
        <name>[2Fe-2S] cluster</name>
        <dbReference type="ChEBI" id="CHEBI:190135"/>
    </ligand>
</feature>
<keyword evidence="6" id="KW-0249">Electron transport</keyword>
<dbReference type="Pfam" id="PF10418">
    <property type="entry name" value="DHODB_Fe-S_bind"/>
    <property type="match status" value="1"/>
</dbReference>
<keyword evidence="7 10" id="KW-0408">Iron</keyword>
<dbReference type="InterPro" id="IPR001709">
    <property type="entry name" value="Flavoprot_Pyr_Nucl_cyt_Rdtase"/>
</dbReference>
<dbReference type="GO" id="GO:0016491">
    <property type="term" value="F:oxidoreductase activity"/>
    <property type="evidence" value="ECO:0007669"/>
    <property type="project" value="InterPro"/>
</dbReference>
<keyword evidence="2" id="KW-0285">Flavoprotein</keyword>
<evidence type="ECO:0000256" key="9">
    <source>
        <dbReference type="ARBA" id="ARBA00034078"/>
    </source>
</evidence>
<dbReference type="EMBL" id="MFKM01000013">
    <property type="protein sequence ID" value="OGG43492.1"/>
    <property type="molecule type" value="Genomic_DNA"/>
</dbReference>
<evidence type="ECO:0000256" key="8">
    <source>
        <dbReference type="ARBA" id="ARBA00023014"/>
    </source>
</evidence>
<dbReference type="Gene3D" id="2.40.30.10">
    <property type="entry name" value="Translation factors"/>
    <property type="match status" value="1"/>
</dbReference>
<dbReference type="Pfam" id="PF00175">
    <property type="entry name" value="NAD_binding_1"/>
    <property type="match status" value="1"/>
</dbReference>
<dbReference type="PRINTS" id="PR00406">
    <property type="entry name" value="CYTB5RDTASE"/>
</dbReference>
<keyword evidence="8 10" id="KW-0411">Iron-sulfur</keyword>
<feature type="domain" description="FAD-binding FR-type" evidence="11">
    <location>
        <begin position="5"/>
        <end position="98"/>
    </location>
</feature>
<dbReference type="SUPFAM" id="SSF52343">
    <property type="entry name" value="Ferredoxin reductase-like, C-terminal NADP-linked domain"/>
    <property type="match status" value="1"/>
</dbReference>
<proteinExistence type="predicted"/>
<sequence>MKNLYQPQPVKIEKIEFLSPSVKLLRLKKRLNFVPGQFVLAGLWGYGEAPFGPASSPYQKQYFDLMVRKGGTVSAAFHSLKKGDEITVRGPYGNGFPLDFFKGKDILMVSGGCGIPPIASLTEYLIKNREDFGRIYLAYGATNPDEILIKDMVDRWQKSVKVLLTVDAPTPDWRGRVGFVTELIKEMKVNPLDTVVVMCGPGPMVAAMEKILKSIGITDRRIFISEERKMQCGIGKCQHCATGEKYVCLDGPVFNYDEIDKNFD</sequence>
<evidence type="ECO:0000313" key="13">
    <source>
        <dbReference type="Proteomes" id="UP000176633"/>
    </source>
</evidence>
<dbReference type="GO" id="GO:0050660">
    <property type="term" value="F:flavin adenine dinucleotide binding"/>
    <property type="evidence" value="ECO:0007669"/>
    <property type="project" value="InterPro"/>
</dbReference>
<feature type="binding site" evidence="10">
    <location>
        <position position="237"/>
    </location>
    <ligand>
        <name>[2Fe-2S] cluster</name>
        <dbReference type="ChEBI" id="CHEBI:190135"/>
    </ligand>
</feature>
<keyword evidence="4 10" id="KW-0479">Metal-binding</keyword>
<dbReference type="InterPro" id="IPR012165">
    <property type="entry name" value="Cyt_c3_hydrogenase_gsu"/>
</dbReference>
<dbReference type="InterPro" id="IPR017927">
    <property type="entry name" value="FAD-bd_FR_type"/>
</dbReference>
<organism evidence="12 13">
    <name type="scientific">Candidatus Jorgensenbacteria bacterium RIFCSPLOWO2_12_FULL_42_11</name>
    <dbReference type="NCBI Taxonomy" id="1798473"/>
    <lineage>
        <taxon>Bacteria</taxon>
        <taxon>Candidatus Joergenseniibacteriota</taxon>
    </lineage>
</organism>
<dbReference type="GO" id="GO:0006221">
    <property type="term" value="P:pyrimidine nucleotide biosynthetic process"/>
    <property type="evidence" value="ECO:0007669"/>
    <property type="project" value="InterPro"/>
</dbReference>
<dbReference type="SUPFAM" id="SSF63380">
    <property type="entry name" value="Riboflavin synthase domain-like"/>
    <property type="match status" value="1"/>
</dbReference>
<dbReference type="GO" id="GO:0051537">
    <property type="term" value="F:2 iron, 2 sulfur cluster binding"/>
    <property type="evidence" value="ECO:0007669"/>
    <property type="project" value="UniProtKB-KW"/>
</dbReference>
<keyword evidence="3 10" id="KW-0001">2Fe-2S</keyword>
<dbReference type="InterPro" id="IPR050353">
    <property type="entry name" value="PyrK_electron_transfer"/>
</dbReference>
<comment type="cofactor">
    <cofactor evidence="9">
        <name>[2Fe-2S] cluster</name>
        <dbReference type="ChEBI" id="CHEBI:190135"/>
    </cofactor>
</comment>
<feature type="binding site" evidence="10">
    <location>
        <position position="232"/>
    </location>
    <ligand>
        <name>[2Fe-2S] cluster</name>
        <dbReference type="ChEBI" id="CHEBI:190135"/>
    </ligand>
</feature>
<keyword evidence="1" id="KW-0813">Transport</keyword>
<dbReference type="PROSITE" id="PS51384">
    <property type="entry name" value="FAD_FR"/>
    <property type="match status" value="1"/>
</dbReference>
<dbReference type="InterPro" id="IPR017938">
    <property type="entry name" value="Riboflavin_synthase-like_b-brl"/>
</dbReference>
<evidence type="ECO:0000259" key="11">
    <source>
        <dbReference type="PROSITE" id="PS51384"/>
    </source>
</evidence>
<dbReference type="InterPro" id="IPR019480">
    <property type="entry name" value="Dihydroorotate_DH_Fe-S-bd"/>
</dbReference>
<dbReference type="CDD" id="cd06221">
    <property type="entry name" value="sulfite_reductase_like"/>
    <property type="match status" value="1"/>
</dbReference>
<name>A0A1F6C377_9BACT</name>
<reference evidence="12 13" key="1">
    <citation type="journal article" date="2016" name="Nat. Commun.">
        <title>Thousands of microbial genomes shed light on interconnected biogeochemical processes in an aquifer system.</title>
        <authorList>
            <person name="Anantharaman K."/>
            <person name="Brown C.T."/>
            <person name="Hug L.A."/>
            <person name="Sharon I."/>
            <person name="Castelle C.J."/>
            <person name="Probst A.J."/>
            <person name="Thomas B.C."/>
            <person name="Singh A."/>
            <person name="Wilkins M.J."/>
            <person name="Karaoz U."/>
            <person name="Brodie E.L."/>
            <person name="Williams K.H."/>
            <person name="Hubbard S.S."/>
            <person name="Banfield J.F."/>
        </authorList>
    </citation>
    <scope>NUCLEOTIDE SEQUENCE [LARGE SCALE GENOMIC DNA]</scope>
</reference>
<dbReference type="PANTHER" id="PTHR43513">
    <property type="entry name" value="DIHYDROOROTATE DEHYDROGENASE B (NAD(+)), ELECTRON TRANSFER SUBUNIT"/>
    <property type="match status" value="1"/>
</dbReference>
<evidence type="ECO:0000256" key="4">
    <source>
        <dbReference type="ARBA" id="ARBA00022723"/>
    </source>
</evidence>
<evidence type="ECO:0000256" key="6">
    <source>
        <dbReference type="ARBA" id="ARBA00022982"/>
    </source>
</evidence>
<dbReference type="Gene3D" id="2.10.240.10">
    <property type="entry name" value="Dihydroorotate dehydrogenase, electron transfer subunit"/>
    <property type="match status" value="1"/>
</dbReference>